<evidence type="ECO:0000313" key="4">
    <source>
        <dbReference type="EMBL" id="TET80802.1"/>
    </source>
</evidence>
<proteinExistence type="inferred from homology"/>
<feature type="non-terminal residue" evidence="4">
    <location>
        <position position="282"/>
    </location>
</feature>
<dbReference type="PANTHER" id="PTHR11851">
    <property type="entry name" value="METALLOPROTEASE"/>
    <property type="match status" value="1"/>
</dbReference>
<dbReference type="EMBL" id="SOIP01000298">
    <property type="protein sequence ID" value="TET80802.1"/>
    <property type="molecule type" value="Genomic_DNA"/>
</dbReference>
<dbReference type="AlphaFoldDB" id="A0A523XNG2"/>
<evidence type="ECO:0000313" key="5">
    <source>
        <dbReference type="Proteomes" id="UP000315534"/>
    </source>
</evidence>
<dbReference type="SUPFAM" id="SSF63411">
    <property type="entry name" value="LuxS/MPP-like metallohydrolase"/>
    <property type="match status" value="1"/>
</dbReference>
<dbReference type="InterPro" id="IPR050361">
    <property type="entry name" value="MPP/UQCRC_Complex"/>
</dbReference>
<dbReference type="InterPro" id="IPR011765">
    <property type="entry name" value="Pept_M16_N"/>
</dbReference>
<evidence type="ECO:0000256" key="1">
    <source>
        <dbReference type="ARBA" id="ARBA00007261"/>
    </source>
</evidence>
<gene>
    <name evidence="4" type="ORF">E3J38_04935</name>
</gene>
<dbReference type="GO" id="GO:0046872">
    <property type="term" value="F:metal ion binding"/>
    <property type="evidence" value="ECO:0007669"/>
    <property type="project" value="InterPro"/>
</dbReference>
<organism evidence="4 5">
    <name type="scientific">candidate division TA06 bacterium</name>
    <dbReference type="NCBI Taxonomy" id="2250710"/>
    <lineage>
        <taxon>Bacteria</taxon>
        <taxon>Bacteria division TA06</taxon>
    </lineage>
</organism>
<dbReference type="Proteomes" id="UP000315534">
    <property type="component" value="Unassembled WGS sequence"/>
</dbReference>
<feature type="domain" description="Peptidase M16 N-terminal" evidence="2">
    <location>
        <begin position="64"/>
        <end position="198"/>
    </location>
</feature>
<comment type="caution">
    <text evidence="4">The sequence shown here is derived from an EMBL/GenBank/DDBJ whole genome shotgun (WGS) entry which is preliminary data.</text>
</comment>
<dbReference type="InterPro" id="IPR007863">
    <property type="entry name" value="Peptidase_M16_C"/>
</dbReference>
<evidence type="ECO:0000259" key="3">
    <source>
        <dbReference type="Pfam" id="PF05193"/>
    </source>
</evidence>
<name>A0A523XNG2_UNCT6</name>
<comment type="similarity">
    <text evidence="1">Belongs to the peptidase M16 family.</text>
</comment>
<dbReference type="Gene3D" id="3.30.830.10">
    <property type="entry name" value="Metalloenzyme, LuxS/M16 peptidase-like"/>
    <property type="match status" value="1"/>
</dbReference>
<dbReference type="Pfam" id="PF05193">
    <property type="entry name" value="Peptidase_M16_C"/>
    <property type="match status" value="1"/>
</dbReference>
<dbReference type="PANTHER" id="PTHR11851:SF49">
    <property type="entry name" value="MITOCHONDRIAL-PROCESSING PEPTIDASE SUBUNIT ALPHA"/>
    <property type="match status" value="1"/>
</dbReference>
<accession>A0A523XNG2</accession>
<dbReference type="InterPro" id="IPR011249">
    <property type="entry name" value="Metalloenz_LuxS/M16"/>
</dbReference>
<evidence type="ECO:0000259" key="2">
    <source>
        <dbReference type="Pfam" id="PF00675"/>
    </source>
</evidence>
<reference evidence="4 5" key="1">
    <citation type="submission" date="2019-03" db="EMBL/GenBank/DDBJ databases">
        <title>Metabolic potential of uncultured bacteria and archaea associated with petroleum seepage in deep-sea sediments.</title>
        <authorList>
            <person name="Dong X."/>
            <person name="Hubert C."/>
        </authorList>
    </citation>
    <scope>NUCLEOTIDE SEQUENCE [LARGE SCALE GENOMIC DNA]</scope>
    <source>
        <strain evidence="4">E29_bin36</strain>
    </source>
</reference>
<feature type="domain" description="Peptidase M16 C-terminal" evidence="3">
    <location>
        <begin position="205"/>
        <end position="272"/>
    </location>
</feature>
<dbReference type="Pfam" id="PF00675">
    <property type="entry name" value="Peptidase_M16"/>
    <property type="match status" value="1"/>
</dbReference>
<sequence>MKRIFSIFLIALVSGALLSISAFGGSSHTKYKKTTLKNGLAVIIKSNPDSRVLGVNIIGKSRVLLEPSEQTGIADFVNRMLTKGTTTRSAEELSKDLDAIGANIITNDNPYIPYDDRYTTPAYTFVKFETIDEFSEKGLELLSDIVKNPSFPEGEIRKTKMQVKRLQAMEEESTYKACRKLFYSVLFSFHPYNRPILGKNETVESFTRQDLLDFHKYFYAPENLILTVVTNYPPDKMLKLVRKYFGDMRPSGKSYLQFSVPEKSRVKKTAQFRMEKEQVYIY</sequence>
<protein>
    <submittedName>
        <fullName evidence="4">Insulinase family protein</fullName>
    </submittedName>
</protein>